<dbReference type="Proteomes" id="UP000318538">
    <property type="component" value="Chromosome"/>
</dbReference>
<dbReference type="PANTHER" id="PTHR15046">
    <property type="entry name" value="GLYCO_TRANS_2-LIKE DOMAIN-CONTAINING PROTEIN"/>
    <property type="match status" value="1"/>
</dbReference>
<dbReference type="AlphaFoldDB" id="A0A517NDG7"/>
<organism evidence="2 3">
    <name type="scientific">Rubripirellula lacrimiformis</name>
    <dbReference type="NCBI Taxonomy" id="1930273"/>
    <lineage>
        <taxon>Bacteria</taxon>
        <taxon>Pseudomonadati</taxon>
        <taxon>Planctomycetota</taxon>
        <taxon>Planctomycetia</taxon>
        <taxon>Pirellulales</taxon>
        <taxon>Pirellulaceae</taxon>
        <taxon>Rubripirellula</taxon>
    </lineage>
</organism>
<sequence length="250" mass="28440">MANSISTSDITFCIKTIHRPWSCHRLVQSLREHIGDPKINVVDDGKPELRFSLKYPESAAACQVIHPADFDVGVSIGRNIAVDAVETPFVFMLDDDHVVTSNLNLDRVCKRFAANPIDILGVRQGSGGRPTMLSKLMNGKRIWVHRGETRRNGYVAWCDMSSNAFLARTETIRELRWEGELKTLEHWEFFYRAKLAELNVAVAGDCFIRHEHVESKDYRVLRHRSKFRAIGLRKHGFHSMRMPGGGVVNV</sequence>
<dbReference type="CDD" id="cd00761">
    <property type="entry name" value="Glyco_tranf_GTA_type"/>
    <property type="match status" value="1"/>
</dbReference>
<dbReference type="GO" id="GO:0016740">
    <property type="term" value="F:transferase activity"/>
    <property type="evidence" value="ECO:0007669"/>
    <property type="project" value="UniProtKB-KW"/>
</dbReference>
<dbReference type="SUPFAM" id="SSF53448">
    <property type="entry name" value="Nucleotide-diphospho-sugar transferases"/>
    <property type="match status" value="1"/>
</dbReference>
<dbReference type="EMBL" id="CP036525">
    <property type="protein sequence ID" value="QDT05173.1"/>
    <property type="molecule type" value="Genomic_DNA"/>
</dbReference>
<gene>
    <name evidence="2" type="ORF">K227x_35720</name>
</gene>
<evidence type="ECO:0000313" key="2">
    <source>
        <dbReference type="EMBL" id="QDT05173.1"/>
    </source>
</evidence>
<dbReference type="InterPro" id="IPR029044">
    <property type="entry name" value="Nucleotide-diphossugar_trans"/>
</dbReference>
<dbReference type="Pfam" id="PF00535">
    <property type="entry name" value="Glycos_transf_2"/>
    <property type="match status" value="1"/>
</dbReference>
<evidence type="ECO:0000259" key="1">
    <source>
        <dbReference type="Pfam" id="PF00535"/>
    </source>
</evidence>
<evidence type="ECO:0000313" key="3">
    <source>
        <dbReference type="Proteomes" id="UP000318538"/>
    </source>
</evidence>
<dbReference type="PANTHER" id="PTHR15046:SF3">
    <property type="entry name" value="BETA-1,4 N-ACETYLGALACTOSAMINYLTRANSFERASE 2-LIKE"/>
    <property type="match status" value="1"/>
</dbReference>
<feature type="domain" description="Glycosyltransferase 2-like" evidence="1">
    <location>
        <begin position="24"/>
        <end position="130"/>
    </location>
</feature>
<dbReference type="InterPro" id="IPR001173">
    <property type="entry name" value="Glyco_trans_2-like"/>
</dbReference>
<dbReference type="Gene3D" id="3.90.550.10">
    <property type="entry name" value="Spore Coat Polysaccharide Biosynthesis Protein SpsA, Chain A"/>
    <property type="match status" value="1"/>
</dbReference>
<protein>
    <submittedName>
        <fullName evidence="2">Glycosyl transferase family 2</fullName>
    </submittedName>
</protein>
<keyword evidence="3" id="KW-1185">Reference proteome</keyword>
<name>A0A517NDG7_9BACT</name>
<accession>A0A517NDG7</accession>
<dbReference type="KEGG" id="rlc:K227x_35720"/>
<dbReference type="RefSeq" id="WP_246145861.1">
    <property type="nucleotide sequence ID" value="NZ_CP036525.1"/>
</dbReference>
<reference evidence="2 3" key="1">
    <citation type="submission" date="2019-02" db="EMBL/GenBank/DDBJ databases">
        <title>Deep-cultivation of Planctomycetes and their phenomic and genomic characterization uncovers novel biology.</title>
        <authorList>
            <person name="Wiegand S."/>
            <person name="Jogler M."/>
            <person name="Boedeker C."/>
            <person name="Pinto D."/>
            <person name="Vollmers J."/>
            <person name="Rivas-Marin E."/>
            <person name="Kohn T."/>
            <person name="Peeters S.H."/>
            <person name="Heuer A."/>
            <person name="Rast P."/>
            <person name="Oberbeckmann S."/>
            <person name="Bunk B."/>
            <person name="Jeske O."/>
            <person name="Meyerdierks A."/>
            <person name="Storesund J.E."/>
            <person name="Kallscheuer N."/>
            <person name="Luecker S."/>
            <person name="Lage O.M."/>
            <person name="Pohl T."/>
            <person name="Merkel B.J."/>
            <person name="Hornburger P."/>
            <person name="Mueller R.-W."/>
            <person name="Bruemmer F."/>
            <person name="Labrenz M."/>
            <person name="Spormann A.M."/>
            <person name="Op den Camp H."/>
            <person name="Overmann J."/>
            <person name="Amann R."/>
            <person name="Jetten M.S.M."/>
            <person name="Mascher T."/>
            <person name="Medema M.H."/>
            <person name="Devos D.P."/>
            <person name="Kaster A.-K."/>
            <person name="Ovreas L."/>
            <person name="Rohde M."/>
            <person name="Galperin M.Y."/>
            <person name="Jogler C."/>
        </authorList>
    </citation>
    <scope>NUCLEOTIDE SEQUENCE [LARGE SCALE GENOMIC DNA]</scope>
    <source>
        <strain evidence="2 3">K22_7</strain>
    </source>
</reference>
<proteinExistence type="predicted"/>
<keyword evidence="2" id="KW-0808">Transferase</keyword>